<evidence type="ECO:0000256" key="3">
    <source>
        <dbReference type="ARBA" id="ARBA00023172"/>
    </source>
</evidence>
<gene>
    <name evidence="5" type="primary">recA</name>
</gene>
<dbReference type="GO" id="GO:0140664">
    <property type="term" value="F:ATP-dependent DNA damage sensor activity"/>
    <property type="evidence" value="ECO:0007669"/>
    <property type="project" value="InterPro"/>
</dbReference>
<organism evidence="5 6">
    <name type="scientific">Stenotrophomonas phage IME-SM1</name>
    <dbReference type="NCBI Taxonomy" id="1654717"/>
    <lineage>
        <taxon>Viruses</taxon>
        <taxon>Duplodnaviria</taxon>
        <taxon>Heunggongvirae</taxon>
        <taxon>Uroviricota</taxon>
        <taxon>Caudoviricetes</taxon>
        <taxon>Menderavirus</taxon>
        <taxon>Menderavirus IMESM1</taxon>
    </lineage>
</organism>
<accession>A0A0H4ISH3</accession>
<dbReference type="SUPFAM" id="SSF52540">
    <property type="entry name" value="P-loop containing nucleoside triphosphate hydrolases"/>
    <property type="match status" value="1"/>
</dbReference>
<evidence type="ECO:0000259" key="4">
    <source>
        <dbReference type="PROSITE" id="PS50162"/>
    </source>
</evidence>
<dbReference type="Gene3D" id="3.40.50.300">
    <property type="entry name" value="P-loop containing nucleotide triphosphate hydrolases"/>
    <property type="match status" value="1"/>
</dbReference>
<feature type="domain" description="RecA family profile 1" evidence="4">
    <location>
        <begin position="30"/>
        <end position="198"/>
    </location>
</feature>
<dbReference type="Proteomes" id="UP000224291">
    <property type="component" value="Segment"/>
</dbReference>
<dbReference type="PROSITE" id="PS50162">
    <property type="entry name" value="RECA_2"/>
    <property type="match status" value="1"/>
</dbReference>
<dbReference type="Pfam" id="PF21134">
    <property type="entry name" value="T4_UVSX_C"/>
    <property type="match status" value="1"/>
</dbReference>
<keyword evidence="3" id="KW-0233">DNA recombination</keyword>
<dbReference type="KEGG" id="vg:65066637"/>
<dbReference type="InterPro" id="IPR027417">
    <property type="entry name" value="P-loop_NTPase"/>
</dbReference>
<sequence>MANQSLAERILKNSVIKEAAVLDKSQFFKKKDLVRTMIPLLNLAQSGELDGGFGSGLTVWAGPSKHFKTSLLLASLKAYLDKFSDAVAIFYDSEFGTPQSYFTSFGIPLDRVIHIPITNIEMLKFDMMQQLEGLQKGDKVFIAVDSVGNLASKKEVEDAINEKSVADMTRAKALKSLFRIVTPYFTLKDIPCHVVNHTYKTQEMYSKDVVSGGTGIYYSADNIFIIGRQQDKKDDELLGYRFILRAEKSRYVREGSKFPLTVSFDKGISKWSGLLDLALETGHVVKPSNGWYSHAGDDKKLRLNQTETSEFWLPILTGTDFAEKLKEKFQLSLSQMIEAGDIDYATGEVLKREEDEEDDAD</sequence>
<name>A0A0H4ISH3_9CAUD</name>
<dbReference type="InterPro" id="IPR020588">
    <property type="entry name" value="RecA_ATP-bd"/>
</dbReference>
<dbReference type="GO" id="GO:0006281">
    <property type="term" value="P:DNA repair"/>
    <property type="evidence" value="ECO:0007669"/>
    <property type="project" value="InterPro"/>
</dbReference>
<protein>
    <submittedName>
        <fullName evidence="5">Recombination protein</fullName>
    </submittedName>
</protein>
<dbReference type="GO" id="GO:0005524">
    <property type="term" value="F:ATP binding"/>
    <property type="evidence" value="ECO:0007669"/>
    <property type="project" value="UniProtKB-KW"/>
</dbReference>
<keyword evidence="6" id="KW-1185">Reference proteome</keyword>
<keyword evidence="1" id="KW-0547">Nucleotide-binding</keyword>
<dbReference type="InterPro" id="IPR049047">
    <property type="entry name" value="T4_UVSX-like_C"/>
</dbReference>
<dbReference type="GeneID" id="65066637"/>
<dbReference type="GO" id="GO:0003697">
    <property type="term" value="F:single-stranded DNA binding"/>
    <property type="evidence" value="ECO:0007669"/>
    <property type="project" value="InterPro"/>
</dbReference>
<proteinExistence type="predicted"/>
<reference evidence="5 6" key="1">
    <citation type="submission" date="2015-05" db="EMBL/GenBank/DDBJ databases">
        <authorList>
            <person name="Liu X."/>
            <person name="Tong Y."/>
            <person name="Huang Y."/>
            <person name="Fan H."/>
            <person name="An X."/>
            <person name="Mi Z."/>
            <person name="Zhang Z."/>
        </authorList>
    </citation>
    <scope>NUCLEOTIDE SEQUENCE [LARGE SCALE GENOMIC DNA]</scope>
</reference>
<evidence type="ECO:0000256" key="1">
    <source>
        <dbReference type="ARBA" id="ARBA00022741"/>
    </source>
</evidence>
<dbReference type="PANTHER" id="PTHR45900">
    <property type="entry name" value="RECA"/>
    <property type="match status" value="1"/>
</dbReference>
<keyword evidence="2" id="KW-0067">ATP-binding</keyword>
<evidence type="ECO:0000256" key="2">
    <source>
        <dbReference type="ARBA" id="ARBA00022840"/>
    </source>
</evidence>
<dbReference type="EMBL" id="KR560069">
    <property type="protein sequence ID" value="AKO61686.1"/>
    <property type="molecule type" value="Genomic_DNA"/>
</dbReference>
<evidence type="ECO:0000313" key="5">
    <source>
        <dbReference type="EMBL" id="AKO61686.1"/>
    </source>
</evidence>
<dbReference type="PANTHER" id="PTHR45900:SF1">
    <property type="entry name" value="MITOCHONDRIAL DNA REPAIR PROTEIN RECA HOMOLOG-RELATED"/>
    <property type="match status" value="1"/>
</dbReference>
<dbReference type="GO" id="GO:0006310">
    <property type="term" value="P:DNA recombination"/>
    <property type="evidence" value="ECO:0007669"/>
    <property type="project" value="UniProtKB-KW"/>
</dbReference>
<evidence type="ECO:0000313" key="6">
    <source>
        <dbReference type="Proteomes" id="UP000224291"/>
    </source>
</evidence>
<dbReference type="RefSeq" id="YP_010077879.1">
    <property type="nucleotide sequence ID" value="NC_054952.1"/>
</dbReference>
<dbReference type="InterPro" id="IPR013765">
    <property type="entry name" value="DNA_recomb/repair_RecA"/>
</dbReference>